<keyword evidence="2" id="KW-1185">Reference proteome</keyword>
<comment type="caution">
    <text evidence="1">The sequence shown here is derived from an EMBL/GenBank/DDBJ whole genome shotgun (WGS) entry which is preliminary data.</text>
</comment>
<sequence>MGREHPPIPRTGAAYLDARGDGRTMRVSWHSEADVVVFSLWRDNVCTGSLQLATEDVPGLIDLLADGFSGQEASTVAASPRCG</sequence>
<protein>
    <submittedName>
        <fullName evidence="1">Uncharacterized protein</fullName>
    </submittedName>
</protein>
<dbReference type="AlphaFoldDB" id="A0A4S8NEL1"/>
<proteinExistence type="predicted"/>
<evidence type="ECO:0000313" key="2">
    <source>
        <dbReference type="Proteomes" id="UP000307087"/>
    </source>
</evidence>
<accession>A0A4S8NEL1</accession>
<dbReference type="RefSeq" id="WP_136562847.1">
    <property type="nucleotide sequence ID" value="NZ_BAABLS010000010.1"/>
</dbReference>
<dbReference type="OrthoDB" id="5193143at2"/>
<name>A0A4S8NEL1_9ACTN</name>
<gene>
    <name evidence="1" type="ORF">E9934_10615</name>
</gene>
<dbReference type="Proteomes" id="UP000307087">
    <property type="component" value="Unassembled WGS sequence"/>
</dbReference>
<dbReference type="EMBL" id="STGW01000005">
    <property type="protein sequence ID" value="THV13399.1"/>
    <property type="molecule type" value="Genomic_DNA"/>
</dbReference>
<organism evidence="1 2">
    <name type="scientific">Nocardioides caeni</name>
    <dbReference type="NCBI Taxonomy" id="574700"/>
    <lineage>
        <taxon>Bacteria</taxon>
        <taxon>Bacillati</taxon>
        <taxon>Actinomycetota</taxon>
        <taxon>Actinomycetes</taxon>
        <taxon>Propionibacteriales</taxon>
        <taxon>Nocardioidaceae</taxon>
        <taxon>Nocardioides</taxon>
    </lineage>
</organism>
<reference evidence="1 2" key="1">
    <citation type="journal article" date="2009" name="Int. J. Syst. Evol. Microbiol.">
        <title>Nocardioides caeni sp. nov., isolated from wastewater.</title>
        <authorList>
            <person name="Yoon J.H."/>
            <person name="Kang S.J."/>
            <person name="Park S."/>
            <person name="Kim W."/>
            <person name="Oh T.K."/>
        </authorList>
    </citation>
    <scope>NUCLEOTIDE SEQUENCE [LARGE SCALE GENOMIC DNA]</scope>
    <source>
        <strain evidence="1 2">DSM 23134</strain>
    </source>
</reference>
<evidence type="ECO:0000313" key="1">
    <source>
        <dbReference type="EMBL" id="THV13399.1"/>
    </source>
</evidence>